<dbReference type="InterPro" id="IPR037066">
    <property type="entry name" value="Plug_dom_sf"/>
</dbReference>
<dbReference type="InterPro" id="IPR036942">
    <property type="entry name" value="Beta-barrel_TonB_sf"/>
</dbReference>
<dbReference type="EMBL" id="AP018216">
    <property type="protein sequence ID" value="BAY68246.1"/>
    <property type="molecule type" value="Genomic_DNA"/>
</dbReference>
<dbReference type="Pfam" id="PF07715">
    <property type="entry name" value="Plug"/>
    <property type="match status" value="1"/>
</dbReference>
<keyword evidence="12 13" id="KW-0998">Cell outer membrane</keyword>
<evidence type="ECO:0000256" key="15">
    <source>
        <dbReference type="SAM" id="MobiDB-lite"/>
    </source>
</evidence>
<evidence type="ECO:0000313" key="20">
    <source>
        <dbReference type="Proteomes" id="UP000217507"/>
    </source>
</evidence>
<name>A0A1Z4KGY7_ANAVA</name>
<evidence type="ECO:0000256" key="10">
    <source>
        <dbReference type="ARBA" id="ARBA00023077"/>
    </source>
</evidence>
<evidence type="ECO:0000256" key="8">
    <source>
        <dbReference type="ARBA" id="ARBA00023004"/>
    </source>
</evidence>
<dbReference type="PANTHER" id="PTHR32552">
    <property type="entry name" value="FERRICHROME IRON RECEPTOR-RELATED"/>
    <property type="match status" value="1"/>
</dbReference>
<feature type="region of interest" description="Disordered" evidence="15">
    <location>
        <begin position="164"/>
        <end position="195"/>
    </location>
</feature>
<dbReference type="GO" id="GO:0015891">
    <property type="term" value="P:siderophore transport"/>
    <property type="evidence" value="ECO:0007669"/>
    <property type="project" value="InterPro"/>
</dbReference>
<evidence type="ECO:0000256" key="11">
    <source>
        <dbReference type="ARBA" id="ARBA00023136"/>
    </source>
</evidence>
<feature type="compositionally biased region" description="Low complexity" evidence="15">
    <location>
        <begin position="164"/>
        <end position="190"/>
    </location>
</feature>
<keyword evidence="19" id="KW-0675">Receptor</keyword>
<dbReference type="InterPro" id="IPR039426">
    <property type="entry name" value="TonB-dep_rcpt-like"/>
</dbReference>
<feature type="domain" description="AMIN" evidence="18">
    <location>
        <begin position="62"/>
        <end position="157"/>
    </location>
</feature>
<keyword evidence="5" id="KW-0410">Iron transport</keyword>
<dbReference type="GO" id="GO:0038023">
    <property type="term" value="F:signaling receptor activity"/>
    <property type="evidence" value="ECO:0007669"/>
    <property type="project" value="InterPro"/>
</dbReference>
<evidence type="ECO:0000256" key="9">
    <source>
        <dbReference type="ARBA" id="ARBA00023065"/>
    </source>
</evidence>
<comment type="subcellular location">
    <subcellularLocation>
        <location evidence="1 13">Cell outer membrane</location>
        <topology evidence="1 13">Multi-pass membrane protein</topology>
    </subcellularLocation>
</comment>
<evidence type="ECO:0000313" key="19">
    <source>
        <dbReference type="EMBL" id="BAY68246.1"/>
    </source>
</evidence>
<evidence type="ECO:0000256" key="14">
    <source>
        <dbReference type="RuleBase" id="RU003357"/>
    </source>
</evidence>
<evidence type="ECO:0000259" key="17">
    <source>
        <dbReference type="Pfam" id="PF07715"/>
    </source>
</evidence>
<keyword evidence="9" id="KW-0406">Ion transport</keyword>
<keyword evidence="7" id="KW-0732">Signal</keyword>
<feature type="domain" description="TonB-dependent receptor plug" evidence="17">
    <location>
        <begin position="226"/>
        <end position="326"/>
    </location>
</feature>
<keyword evidence="6 13" id="KW-0812">Transmembrane</keyword>
<proteinExistence type="inferred from homology"/>
<evidence type="ECO:0000256" key="12">
    <source>
        <dbReference type="ARBA" id="ARBA00023237"/>
    </source>
</evidence>
<evidence type="ECO:0000256" key="13">
    <source>
        <dbReference type="PROSITE-ProRule" id="PRU01360"/>
    </source>
</evidence>
<dbReference type="Gene3D" id="2.40.170.20">
    <property type="entry name" value="TonB-dependent receptor, beta-barrel domain"/>
    <property type="match status" value="1"/>
</dbReference>
<evidence type="ECO:0000256" key="5">
    <source>
        <dbReference type="ARBA" id="ARBA00022496"/>
    </source>
</evidence>
<dbReference type="InterPro" id="IPR021731">
    <property type="entry name" value="AMIN_dom"/>
</dbReference>
<dbReference type="InterPro" id="IPR000531">
    <property type="entry name" value="Beta-barrel_TonB"/>
</dbReference>
<evidence type="ECO:0000256" key="6">
    <source>
        <dbReference type="ARBA" id="ARBA00022692"/>
    </source>
</evidence>
<gene>
    <name evidence="19" type="ORF">NIES23_10300</name>
</gene>
<dbReference type="FunFam" id="2.170.130.10:FF:000001">
    <property type="entry name" value="Catecholate siderophore TonB-dependent receptor"/>
    <property type="match status" value="1"/>
</dbReference>
<dbReference type="Proteomes" id="UP000217507">
    <property type="component" value="Chromosome"/>
</dbReference>
<dbReference type="FunFam" id="2.40.170.20:FF:000005">
    <property type="entry name" value="TonB-dependent siderophore receptor"/>
    <property type="match status" value="1"/>
</dbReference>
<dbReference type="Gene3D" id="2.170.130.10">
    <property type="entry name" value="TonB-dependent receptor, plug domain"/>
    <property type="match status" value="1"/>
</dbReference>
<dbReference type="InterPro" id="IPR012910">
    <property type="entry name" value="Plug_dom"/>
</dbReference>
<evidence type="ECO:0000256" key="4">
    <source>
        <dbReference type="ARBA" id="ARBA00022452"/>
    </source>
</evidence>
<sequence>MSNQLQKLAWMIGVALVLVNPPVLAEDSQKPISKISQLDDVEKPATSIKQWLAQSLIQITGVKSQTTGKGIEVTLETNQSDKLQLVNKSEGNSYIVDIPNAQLRLPSGDTFRQEKATAGISEVIVTNLDANTVRVTVTGETGAPQVELFDGDEGLVFGAVPTVTTTQTPQTQPTPVEPQPSTETQPEQPSAQGEPEAPIELLVTGEQNRYRVPNASTGTRTDTLIRDIPQTIQVVPEQVIKDQRVTRLRDALLNIGGVVQDGGFGSTSDQIGIRGFFGDGTFGGSILVDGFKDGRGGIRETANVERIEVLKGPASVLYGGVQPGGVINLVTKQPLRDPYYNAELSVGSFSTFRPSIDISGPLNSDKTLLYRLNSVYETSDGFRDFNQDVQRFFISPTLKWEIGKATNLTLQFDYLNDERPFDRGFLAFGEGIIDTPLERFFGEPDDVRKVEEIGLSYRLEHNFNDNWKIRNAFRYQSSDTFDYRAEPVRLNETTGILTRNFRSNDDYEENYTLQTDVVGKFITGSINHTLLFGVDLARFTSGGTQSRLPGVITPSINVFNPVYNAIPRPGLDELTNVVRNNQDRSTGLGIFLQNQIAFADNLKLLVGGRFDTVDQNSTDLRDGSESGRYDSAFTPRLGIVYQPIEPISLYASYSQSFQPNFGTRVDGSILEAERGTQYEVGVKGEFLDGRLAATLAAYHITKSNIAATDLDNPDFLLPIGEQRNQGIELNVAGEISPGWNVIASYSHIDAEITRDNDGLQGNRPANVPFNTASFWTTYELQQGDLQGLGFGLGLFYVGDRQGDSSNTYIIPGYLRTDAAIYYKRDNWRAGINIQNLFNEKHYLGANFGRVAIEPGAPLTVIGSFSVTF</sequence>
<feature type="domain" description="TonB-dependent receptor-like beta-barrel" evidence="16">
    <location>
        <begin position="401"/>
        <end position="836"/>
    </location>
</feature>
<evidence type="ECO:0000256" key="2">
    <source>
        <dbReference type="ARBA" id="ARBA00009810"/>
    </source>
</evidence>
<comment type="similarity">
    <text evidence="2 13 14">Belongs to the TonB-dependent receptor family.</text>
</comment>
<keyword evidence="11 13" id="KW-0472">Membrane</keyword>
<evidence type="ECO:0000256" key="3">
    <source>
        <dbReference type="ARBA" id="ARBA00022448"/>
    </source>
</evidence>
<dbReference type="PANTHER" id="PTHR32552:SF68">
    <property type="entry name" value="FERRICHROME OUTER MEMBRANE TRANSPORTER_PHAGE RECEPTOR"/>
    <property type="match status" value="1"/>
</dbReference>
<keyword evidence="4 13" id="KW-1134">Transmembrane beta strand</keyword>
<dbReference type="Pfam" id="PF00593">
    <property type="entry name" value="TonB_dep_Rec_b-barrel"/>
    <property type="match status" value="1"/>
</dbReference>
<accession>A0A1Z4KGY7</accession>
<dbReference type="Pfam" id="PF11741">
    <property type="entry name" value="AMIN"/>
    <property type="match status" value="1"/>
</dbReference>
<dbReference type="AlphaFoldDB" id="A0A1Z4KGY7"/>
<dbReference type="InterPro" id="IPR010105">
    <property type="entry name" value="TonB_sidphr_rcpt"/>
</dbReference>
<evidence type="ECO:0000259" key="16">
    <source>
        <dbReference type="Pfam" id="PF00593"/>
    </source>
</evidence>
<evidence type="ECO:0000259" key="18">
    <source>
        <dbReference type="Pfam" id="PF11741"/>
    </source>
</evidence>
<dbReference type="PROSITE" id="PS52016">
    <property type="entry name" value="TONB_DEPENDENT_REC_3"/>
    <property type="match status" value="1"/>
</dbReference>
<organism evidence="19 20">
    <name type="scientific">Trichormus variabilis NIES-23</name>
    <dbReference type="NCBI Taxonomy" id="1973479"/>
    <lineage>
        <taxon>Bacteria</taxon>
        <taxon>Bacillati</taxon>
        <taxon>Cyanobacteriota</taxon>
        <taxon>Cyanophyceae</taxon>
        <taxon>Nostocales</taxon>
        <taxon>Nostocaceae</taxon>
        <taxon>Trichormus</taxon>
    </lineage>
</organism>
<dbReference type="CDD" id="cd01347">
    <property type="entry name" value="ligand_gated_channel"/>
    <property type="match status" value="1"/>
</dbReference>
<protein>
    <submittedName>
        <fullName evidence="19">Ferrichrome-iron receptor</fullName>
    </submittedName>
</protein>
<dbReference type="GO" id="GO:0015344">
    <property type="term" value="F:siderophore uptake transmembrane transporter activity"/>
    <property type="evidence" value="ECO:0007669"/>
    <property type="project" value="TreeGrafter"/>
</dbReference>
<dbReference type="GO" id="GO:0009279">
    <property type="term" value="C:cell outer membrane"/>
    <property type="evidence" value="ECO:0007669"/>
    <property type="project" value="UniProtKB-SubCell"/>
</dbReference>
<keyword evidence="8" id="KW-0408">Iron</keyword>
<keyword evidence="10 14" id="KW-0798">TonB box</keyword>
<evidence type="ECO:0000256" key="1">
    <source>
        <dbReference type="ARBA" id="ARBA00004571"/>
    </source>
</evidence>
<reference evidence="19 20" key="1">
    <citation type="submission" date="2017-06" db="EMBL/GenBank/DDBJ databases">
        <title>Genome sequencing of cyanobaciteial culture collection at National Institute for Environmental Studies (NIES).</title>
        <authorList>
            <person name="Hirose Y."/>
            <person name="Shimura Y."/>
            <person name="Fujisawa T."/>
            <person name="Nakamura Y."/>
            <person name="Kawachi M."/>
        </authorList>
    </citation>
    <scope>NUCLEOTIDE SEQUENCE [LARGE SCALE GENOMIC DNA]</scope>
    <source>
        <strain evidence="19 20">NIES-23</strain>
    </source>
</reference>
<keyword evidence="3 13" id="KW-0813">Transport</keyword>
<dbReference type="SUPFAM" id="SSF56935">
    <property type="entry name" value="Porins"/>
    <property type="match status" value="1"/>
</dbReference>
<evidence type="ECO:0000256" key="7">
    <source>
        <dbReference type="ARBA" id="ARBA00022729"/>
    </source>
</evidence>
<dbReference type="NCBIfam" id="TIGR01783">
    <property type="entry name" value="TonB-siderophor"/>
    <property type="match status" value="1"/>
</dbReference>